<feature type="domain" description="Transcription regulator LGE1 helical region" evidence="6">
    <location>
        <begin position="134"/>
        <end position="200"/>
    </location>
</feature>
<name>J7S3B2_HUIN7</name>
<keyword evidence="4" id="KW-0175">Coiled coil</keyword>
<dbReference type="CDD" id="cd22897">
    <property type="entry name" value="Lge1"/>
    <property type="match status" value="1"/>
</dbReference>
<evidence type="ECO:0000259" key="6">
    <source>
        <dbReference type="Pfam" id="PF11488"/>
    </source>
</evidence>
<keyword evidence="2" id="KW-0156">Chromatin regulator</keyword>
<dbReference type="GO" id="GO:0006325">
    <property type="term" value="P:chromatin organization"/>
    <property type="evidence" value="ECO:0007669"/>
    <property type="project" value="UniProtKB-KW"/>
</dbReference>
<feature type="coiled-coil region" evidence="4">
    <location>
        <begin position="154"/>
        <end position="181"/>
    </location>
</feature>
<dbReference type="AlphaFoldDB" id="J7S3B2"/>
<dbReference type="GeneID" id="34523536"/>
<dbReference type="EMBL" id="HE978314">
    <property type="protein sequence ID" value="CCK67901.1"/>
    <property type="molecule type" value="Genomic_DNA"/>
</dbReference>
<dbReference type="GO" id="GO:0005634">
    <property type="term" value="C:nucleus"/>
    <property type="evidence" value="ECO:0007669"/>
    <property type="project" value="UniProtKB-SubCell"/>
</dbReference>
<sequence length="202" mass="23918">MSEEHNRPYNTRPQQHPDRSRYQNTRDTTHGYQGRRGGYHHHHNNNNGAGYYHDQRYPPPSYHYRNDYYYDSQRPAYRGGGYHQQHYSNRYQYRNNDTYYSEPQQPQENYTERVDRAAVNSPPEVNPTQYTLQPVFELTRLSELDGTSDIPPLNDEIDTQLQQLKLRITTTEHELLQLTAQCARDALNVSQTQEKLNALLLS</sequence>
<organism evidence="7 8">
    <name type="scientific">Huiozyma naganishii (strain ATCC MYA-139 / BCRC 22969 / CBS 8797 / KCTC 17520 / NBRC 10181 / NCYC 3082 / Yp74L-3)</name>
    <name type="common">Yeast</name>
    <name type="synonym">Kazachstania naganishii</name>
    <dbReference type="NCBI Taxonomy" id="1071383"/>
    <lineage>
        <taxon>Eukaryota</taxon>
        <taxon>Fungi</taxon>
        <taxon>Dikarya</taxon>
        <taxon>Ascomycota</taxon>
        <taxon>Saccharomycotina</taxon>
        <taxon>Saccharomycetes</taxon>
        <taxon>Saccharomycetales</taxon>
        <taxon>Saccharomycetaceae</taxon>
        <taxon>Huiozyma</taxon>
    </lineage>
</organism>
<evidence type="ECO:0000313" key="7">
    <source>
        <dbReference type="EMBL" id="CCK67901.1"/>
    </source>
</evidence>
<dbReference type="Pfam" id="PF11488">
    <property type="entry name" value="Lge1"/>
    <property type="match status" value="1"/>
</dbReference>
<reference evidence="7 8" key="1">
    <citation type="journal article" date="2011" name="Proc. Natl. Acad. Sci. U.S.A.">
        <title>Evolutionary erosion of yeast sex chromosomes by mating-type switching accidents.</title>
        <authorList>
            <person name="Gordon J.L."/>
            <person name="Armisen D."/>
            <person name="Proux-Wera E."/>
            <person name="Oheigeartaigh S.S."/>
            <person name="Byrne K.P."/>
            <person name="Wolfe K.H."/>
        </authorList>
    </citation>
    <scope>NUCLEOTIDE SEQUENCE [LARGE SCALE GENOMIC DNA]</scope>
    <source>
        <strain evidence="8">ATCC MYA-139 / BCRC 22969 / CBS 8797 / CCRC 22969 / KCTC 17520 / NBRC 10181 / NCYC 3082</strain>
    </source>
</reference>
<dbReference type="Proteomes" id="UP000006310">
    <property type="component" value="Chromosome 1"/>
</dbReference>
<evidence type="ECO:0000256" key="2">
    <source>
        <dbReference type="ARBA" id="ARBA00022853"/>
    </source>
</evidence>
<evidence type="ECO:0000313" key="8">
    <source>
        <dbReference type="Proteomes" id="UP000006310"/>
    </source>
</evidence>
<reference evidence="8" key="2">
    <citation type="submission" date="2012-08" db="EMBL/GenBank/DDBJ databases">
        <title>Genome sequence of Kazachstania naganishii.</title>
        <authorList>
            <person name="Gordon J.L."/>
            <person name="Armisen D."/>
            <person name="Proux-Wera E."/>
            <person name="OhEigeartaigh S.S."/>
            <person name="Byrne K.P."/>
            <person name="Wolfe K.H."/>
        </authorList>
    </citation>
    <scope>NUCLEOTIDE SEQUENCE [LARGE SCALE GENOMIC DNA]</scope>
    <source>
        <strain evidence="8">ATCC MYA-139 / BCRC 22969 / CBS 8797 / CCRC 22969 / KCTC 17520 / NBRC 10181 / NCYC 3082</strain>
    </source>
</reference>
<proteinExistence type="predicted"/>
<dbReference type="HOGENOM" id="CLU_1354803_0_0_1"/>
<evidence type="ECO:0000256" key="4">
    <source>
        <dbReference type="SAM" id="Coils"/>
    </source>
</evidence>
<accession>J7S3B2</accession>
<keyword evidence="3" id="KW-0539">Nucleus</keyword>
<dbReference type="KEGG" id="kng:KNAG_0A02120"/>
<feature type="region of interest" description="Disordered" evidence="5">
    <location>
        <begin position="1"/>
        <end position="58"/>
    </location>
</feature>
<evidence type="ECO:0000256" key="5">
    <source>
        <dbReference type="SAM" id="MobiDB-lite"/>
    </source>
</evidence>
<comment type="subcellular location">
    <subcellularLocation>
        <location evidence="1">Nucleus</location>
    </subcellularLocation>
</comment>
<keyword evidence="8" id="KW-1185">Reference proteome</keyword>
<evidence type="ECO:0000256" key="3">
    <source>
        <dbReference type="ARBA" id="ARBA00023242"/>
    </source>
</evidence>
<dbReference type="RefSeq" id="XP_022462147.1">
    <property type="nucleotide sequence ID" value="XM_022606342.1"/>
</dbReference>
<gene>
    <name evidence="7" type="primary">KNAG0A02120</name>
    <name evidence="7" type="ordered locus">KNAG_0A02120</name>
</gene>
<protein>
    <recommendedName>
        <fullName evidence="6">Transcription regulator LGE1 helical region domain-containing protein</fullName>
    </recommendedName>
</protein>
<evidence type="ECO:0000256" key="1">
    <source>
        <dbReference type="ARBA" id="ARBA00004123"/>
    </source>
</evidence>
<dbReference type="InterPro" id="IPR021581">
    <property type="entry name" value="Tscrpt_reg_Lge1"/>
</dbReference>
<dbReference type="OMA" id="RIDEHES"/>
<dbReference type="STRING" id="1071383.J7S3B2"/>